<evidence type="ECO:0000256" key="1">
    <source>
        <dbReference type="SAM" id="SignalP"/>
    </source>
</evidence>
<accession>A0ABR7CNM3</accession>
<feature type="signal peptide" evidence="1">
    <location>
        <begin position="1"/>
        <end position="23"/>
    </location>
</feature>
<reference evidence="2 3" key="1">
    <citation type="submission" date="2020-08" db="EMBL/GenBank/DDBJ databases">
        <title>Genome public.</title>
        <authorList>
            <person name="Liu C."/>
            <person name="Sun Q."/>
        </authorList>
    </citation>
    <scope>NUCLEOTIDE SEQUENCE [LARGE SCALE GENOMIC DNA]</scope>
    <source>
        <strain evidence="2 3">New-7</strain>
    </source>
</reference>
<proteinExistence type="predicted"/>
<keyword evidence="1" id="KW-0732">Signal</keyword>
<protein>
    <submittedName>
        <fullName evidence="2">DUF3575 domain-containing protein</fullName>
    </submittedName>
</protein>
<name>A0ABR7CNM3_9BACT</name>
<evidence type="ECO:0000313" key="2">
    <source>
        <dbReference type="EMBL" id="MBC5617276.1"/>
    </source>
</evidence>
<sequence length="219" mass="25242">MKPILKTLLILFALSLPTQRLDAQIYAKLNGLYALVGVINPAVEFTVSPKSTFQTEIVFSPWKYVNDHGVDKPMKFGILMTEYRRYFKQHNRGWYLGANMGMMGFKMSKPQFSDGWFLENRYSKGYGMMIGICGGFEYQFADRWLLDAYFGWSYMLSWYNGYSLDGTIDLYPHRPVQLEKPDPFNGSHEWLPNKIGVSIGFMIFNPARRGRTGSSCAVR</sequence>
<gene>
    <name evidence="2" type="ORF">H8S08_09665</name>
</gene>
<evidence type="ECO:0000313" key="3">
    <source>
        <dbReference type="Proteomes" id="UP000636891"/>
    </source>
</evidence>
<dbReference type="Pfam" id="PF12099">
    <property type="entry name" value="DUF3575"/>
    <property type="match status" value="1"/>
</dbReference>
<dbReference type="Proteomes" id="UP000636891">
    <property type="component" value="Unassembled WGS sequence"/>
</dbReference>
<dbReference type="EMBL" id="JACOOK010000005">
    <property type="protein sequence ID" value="MBC5617276.1"/>
    <property type="molecule type" value="Genomic_DNA"/>
</dbReference>
<organism evidence="2 3">
    <name type="scientific">Alistipes hominis</name>
    <dbReference type="NCBI Taxonomy" id="2763015"/>
    <lineage>
        <taxon>Bacteria</taxon>
        <taxon>Pseudomonadati</taxon>
        <taxon>Bacteroidota</taxon>
        <taxon>Bacteroidia</taxon>
        <taxon>Bacteroidales</taxon>
        <taxon>Rikenellaceae</taxon>
        <taxon>Alistipes</taxon>
    </lineage>
</organism>
<keyword evidence="3" id="KW-1185">Reference proteome</keyword>
<feature type="chain" id="PRO_5045164458" evidence="1">
    <location>
        <begin position="24"/>
        <end position="219"/>
    </location>
</feature>
<comment type="caution">
    <text evidence="2">The sequence shown here is derived from an EMBL/GenBank/DDBJ whole genome shotgun (WGS) entry which is preliminary data.</text>
</comment>
<dbReference type="RefSeq" id="WP_101573251.1">
    <property type="nucleotide sequence ID" value="NZ_JACOOK010000005.1"/>
</dbReference>
<dbReference type="InterPro" id="IPR021958">
    <property type="entry name" value="DUF3575"/>
</dbReference>